<dbReference type="HOGENOM" id="CLU_017584_4_4_1"/>
<dbReference type="Proteomes" id="UP000027920">
    <property type="component" value="Unassembled WGS sequence"/>
</dbReference>
<dbReference type="InterPro" id="IPR004839">
    <property type="entry name" value="Aminotransferase_I/II_large"/>
</dbReference>
<sequence>MVALAQFALADWVENQSAHASHVLAGSATPALTINDLISLSSDADATKNALSFEKVQLSLGDVTGSQALRSSIAGLYSGEGHKIAPENVITATGTTGANLIVLYSLLRPDDHVICAYPIYNQLLNLPQAQGCEVSLWRLKQDNDWSLDLKELESLIRPNTKLLIVNNPNNPTASHLDKSKQLAILDIAERHNLIVVVDEIFRPLFHDKASLQSPPPSFVKHNYGKVVVTGSMSKAWGLTGTRLGWIVSRDQSLLDNFINTKFYTSESTSTIDELIVTEALSDRCRPTILKRHLSYAQANLSSLDKFMAKNKDLCKWTRPTAAATAFIQFLSGSGEPVDDVEFCRSLLQATGVLLSPGSLFTDPSKQDRGFRGFVRVHFTVPPANMTKSLELIDDFLQQSRRS</sequence>
<dbReference type="InterPro" id="IPR004838">
    <property type="entry name" value="NHTrfase_class1_PyrdxlP-BS"/>
</dbReference>
<dbReference type="STRING" id="1182545.A0A072PDA9"/>
<comment type="similarity">
    <text evidence="1">Belongs to the class-I pyridoxal-phosphate-dependent aminotransferase family.</text>
</comment>
<dbReference type="PROSITE" id="PS00105">
    <property type="entry name" value="AA_TRANSFER_CLASS_1"/>
    <property type="match status" value="1"/>
</dbReference>
<evidence type="ECO:0000259" key="3">
    <source>
        <dbReference type="Pfam" id="PF00155"/>
    </source>
</evidence>
<dbReference type="InterPro" id="IPR015424">
    <property type="entry name" value="PyrdxlP-dep_Trfase"/>
</dbReference>
<evidence type="ECO:0000256" key="1">
    <source>
        <dbReference type="ARBA" id="ARBA00007441"/>
    </source>
</evidence>
<comment type="caution">
    <text evidence="4">The sequence shown here is derived from an EMBL/GenBank/DDBJ whole genome shotgun (WGS) entry which is preliminary data.</text>
</comment>
<gene>
    <name evidence="4" type="ORF">A1O9_06017</name>
</gene>
<dbReference type="GeneID" id="25280937"/>
<dbReference type="InterPro" id="IPR015421">
    <property type="entry name" value="PyrdxlP-dep_Trfase_major"/>
</dbReference>
<dbReference type="SUPFAM" id="SSF53383">
    <property type="entry name" value="PLP-dependent transferases"/>
    <property type="match status" value="1"/>
</dbReference>
<dbReference type="EMBL" id="AMGV01000004">
    <property type="protein sequence ID" value="KEF58094.1"/>
    <property type="molecule type" value="Genomic_DNA"/>
</dbReference>
<dbReference type="AlphaFoldDB" id="A0A072PDA9"/>
<protein>
    <recommendedName>
        <fullName evidence="3">Aminotransferase class I/classII large domain-containing protein</fullName>
    </recommendedName>
</protein>
<reference evidence="4 5" key="1">
    <citation type="submission" date="2013-03" db="EMBL/GenBank/DDBJ databases">
        <title>The Genome Sequence of Exophiala aquamarina CBS 119918.</title>
        <authorList>
            <consortium name="The Broad Institute Genomics Platform"/>
            <person name="Cuomo C."/>
            <person name="de Hoog S."/>
            <person name="Gorbushina A."/>
            <person name="Walker B."/>
            <person name="Young S.K."/>
            <person name="Zeng Q."/>
            <person name="Gargeya S."/>
            <person name="Fitzgerald M."/>
            <person name="Haas B."/>
            <person name="Abouelleil A."/>
            <person name="Allen A.W."/>
            <person name="Alvarado L."/>
            <person name="Arachchi H.M."/>
            <person name="Berlin A.M."/>
            <person name="Chapman S.B."/>
            <person name="Gainer-Dewar J."/>
            <person name="Goldberg J."/>
            <person name="Griggs A."/>
            <person name="Gujja S."/>
            <person name="Hansen M."/>
            <person name="Howarth C."/>
            <person name="Imamovic A."/>
            <person name="Ireland A."/>
            <person name="Larimer J."/>
            <person name="McCowan C."/>
            <person name="Murphy C."/>
            <person name="Pearson M."/>
            <person name="Poon T.W."/>
            <person name="Priest M."/>
            <person name="Roberts A."/>
            <person name="Saif S."/>
            <person name="Shea T."/>
            <person name="Sisk P."/>
            <person name="Sykes S."/>
            <person name="Wortman J."/>
            <person name="Nusbaum C."/>
            <person name="Birren B."/>
        </authorList>
    </citation>
    <scope>NUCLEOTIDE SEQUENCE [LARGE SCALE GENOMIC DNA]</scope>
    <source>
        <strain evidence="4 5">CBS 119918</strain>
    </source>
</reference>
<dbReference type="InterPro" id="IPR015422">
    <property type="entry name" value="PyrdxlP-dep_Trfase_small"/>
</dbReference>
<dbReference type="GO" id="GO:0003824">
    <property type="term" value="F:catalytic activity"/>
    <property type="evidence" value="ECO:0007669"/>
    <property type="project" value="InterPro"/>
</dbReference>
<keyword evidence="5" id="KW-1185">Reference proteome</keyword>
<dbReference type="PANTHER" id="PTHR43510">
    <property type="entry name" value="AMINOTRANSFERASE FUNCTION, HYPOTHETICAL (EUROFUNG)"/>
    <property type="match status" value="1"/>
</dbReference>
<evidence type="ECO:0000313" key="4">
    <source>
        <dbReference type="EMBL" id="KEF58094.1"/>
    </source>
</evidence>
<keyword evidence="2" id="KW-0663">Pyridoxal phosphate</keyword>
<dbReference type="CDD" id="cd00609">
    <property type="entry name" value="AAT_like"/>
    <property type="match status" value="1"/>
</dbReference>
<accession>A0A072PDA9</accession>
<dbReference type="PANTHER" id="PTHR43510:SF1">
    <property type="entry name" value="AMINOTRANSFERASE FUNCTION, HYPOTHETICAL (EUROFUNG)"/>
    <property type="match status" value="1"/>
</dbReference>
<dbReference type="VEuPathDB" id="FungiDB:A1O9_06017"/>
<evidence type="ECO:0000256" key="2">
    <source>
        <dbReference type="ARBA" id="ARBA00022898"/>
    </source>
</evidence>
<organism evidence="4 5">
    <name type="scientific">Exophiala aquamarina CBS 119918</name>
    <dbReference type="NCBI Taxonomy" id="1182545"/>
    <lineage>
        <taxon>Eukaryota</taxon>
        <taxon>Fungi</taxon>
        <taxon>Dikarya</taxon>
        <taxon>Ascomycota</taxon>
        <taxon>Pezizomycotina</taxon>
        <taxon>Eurotiomycetes</taxon>
        <taxon>Chaetothyriomycetidae</taxon>
        <taxon>Chaetothyriales</taxon>
        <taxon>Herpotrichiellaceae</taxon>
        <taxon>Exophiala</taxon>
    </lineage>
</organism>
<dbReference type="Pfam" id="PF00155">
    <property type="entry name" value="Aminotran_1_2"/>
    <property type="match status" value="1"/>
</dbReference>
<evidence type="ECO:0000313" key="5">
    <source>
        <dbReference type="Proteomes" id="UP000027920"/>
    </source>
</evidence>
<dbReference type="RefSeq" id="XP_013260684.1">
    <property type="nucleotide sequence ID" value="XM_013405230.1"/>
</dbReference>
<dbReference type="OrthoDB" id="7042322at2759"/>
<proteinExistence type="inferred from homology"/>
<dbReference type="Gene3D" id="3.40.640.10">
    <property type="entry name" value="Type I PLP-dependent aspartate aminotransferase-like (Major domain)"/>
    <property type="match status" value="1"/>
</dbReference>
<dbReference type="Gene3D" id="3.90.1150.10">
    <property type="entry name" value="Aspartate Aminotransferase, domain 1"/>
    <property type="match status" value="1"/>
</dbReference>
<feature type="domain" description="Aminotransferase class I/classII large" evidence="3">
    <location>
        <begin position="50"/>
        <end position="390"/>
    </location>
</feature>
<name>A0A072PDA9_9EURO</name>
<dbReference type="GO" id="GO:0030170">
    <property type="term" value="F:pyridoxal phosphate binding"/>
    <property type="evidence" value="ECO:0007669"/>
    <property type="project" value="InterPro"/>
</dbReference>